<evidence type="ECO:0008006" key="6">
    <source>
        <dbReference type="Google" id="ProtNLM"/>
    </source>
</evidence>
<dbReference type="SMART" id="SM00335">
    <property type="entry name" value="ANX"/>
    <property type="match status" value="1"/>
</dbReference>
<evidence type="ECO:0000313" key="5">
    <source>
        <dbReference type="Proteomes" id="UP001642540"/>
    </source>
</evidence>
<evidence type="ECO:0000313" key="4">
    <source>
        <dbReference type="EMBL" id="CAL8112104.1"/>
    </source>
</evidence>
<accession>A0ABP1QWB7</accession>
<dbReference type="PANTHER" id="PTHR10502">
    <property type="entry name" value="ANNEXIN"/>
    <property type="match status" value="1"/>
</dbReference>
<dbReference type="Proteomes" id="UP001642540">
    <property type="component" value="Unassembled WGS sequence"/>
</dbReference>
<organism evidence="4 5">
    <name type="scientific">Orchesella dallaii</name>
    <dbReference type="NCBI Taxonomy" id="48710"/>
    <lineage>
        <taxon>Eukaryota</taxon>
        <taxon>Metazoa</taxon>
        <taxon>Ecdysozoa</taxon>
        <taxon>Arthropoda</taxon>
        <taxon>Hexapoda</taxon>
        <taxon>Collembola</taxon>
        <taxon>Entomobryomorpha</taxon>
        <taxon>Entomobryoidea</taxon>
        <taxon>Orchesellidae</taxon>
        <taxon>Orchesellinae</taxon>
        <taxon>Orchesella</taxon>
    </lineage>
</organism>
<dbReference type="Pfam" id="PF00191">
    <property type="entry name" value="Annexin"/>
    <property type="match status" value="1"/>
</dbReference>
<name>A0ABP1QWB7_9HEXA</name>
<comment type="caution">
    <text evidence="4">The sequence shown here is derived from an EMBL/GenBank/DDBJ whole genome shotgun (WGS) entry which is preliminary data.</text>
</comment>
<dbReference type="PANTHER" id="PTHR10502:SF102">
    <property type="entry name" value="ANNEXIN B11"/>
    <property type="match status" value="1"/>
</dbReference>
<protein>
    <recommendedName>
        <fullName evidence="6">Annexin</fullName>
    </recommendedName>
</protein>
<dbReference type="SUPFAM" id="SSF47874">
    <property type="entry name" value="Annexin"/>
    <property type="match status" value="1"/>
</dbReference>
<dbReference type="Gene3D" id="1.10.220.10">
    <property type="entry name" value="Annexin"/>
    <property type="match status" value="1"/>
</dbReference>
<sequence>MHHLTQTRYMRSKAYNQKYAKELAKELEGKLGNKNLGNLMAVMFVFRAVFFLDKDLRSAMIGLRTDEDTLSVIMCCLSAFERKEIRKAYRLRFNTSLVKDIEEHTSSYYETLLLLLTSINYYADAIQRALKEADPDVVLEIVIATNVSAI</sequence>
<dbReference type="InterPro" id="IPR018502">
    <property type="entry name" value="Annexin_repeat"/>
</dbReference>
<keyword evidence="5" id="KW-1185">Reference proteome</keyword>
<evidence type="ECO:0000256" key="1">
    <source>
        <dbReference type="ARBA" id="ARBA00007831"/>
    </source>
</evidence>
<dbReference type="EMBL" id="CAXLJM020000048">
    <property type="protein sequence ID" value="CAL8112104.1"/>
    <property type="molecule type" value="Genomic_DNA"/>
</dbReference>
<keyword evidence="2" id="KW-0677">Repeat</keyword>
<keyword evidence="3" id="KW-0041">Annexin</keyword>
<comment type="similarity">
    <text evidence="1">Belongs to the annexin family.</text>
</comment>
<evidence type="ECO:0000256" key="3">
    <source>
        <dbReference type="ARBA" id="ARBA00023216"/>
    </source>
</evidence>
<gene>
    <name evidence="4" type="ORF">ODALV1_LOCUS15486</name>
</gene>
<dbReference type="PROSITE" id="PS51897">
    <property type="entry name" value="ANNEXIN_2"/>
    <property type="match status" value="1"/>
</dbReference>
<evidence type="ECO:0000256" key="2">
    <source>
        <dbReference type="ARBA" id="ARBA00022737"/>
    </source>
</evidence>
<reference evidence="4 5" key="1">
    <citation type="submission" date="2024-08" db="EMBL/GenBank/DDBJ databases">
        <authorList>
            <person name="Cucini C."/>
            <person name="Frati F."/>
        </authorList>
    </citation>
    <scope>NUCLEOTIDE SEQUENCE [LARGE SCALE GENOMIC DNA]</scope>
</reference>
<proteinExistence type="inferred from homology"/>
<dbReference type="InterPro" id="IPR037104">
    <property type="entry name" value="Annexin_sf"/>
</dbReference>